<dbReference type="PIRSF" id="PIRSF000401">
    <property type="entry name" value="RPL11_MTase"/>
    <property type="match status" value="1"/>
</dbReference>
<proteinExistence type="inferred from homology"/>
<dbReference type="GO" id="GO:0005737">
    <property type="term" value="C:cytoplasm"/>
    <property type="evidence" value="ECO:0007669"/>
    <property type="project" value="UniProtKB-SubCell"/>
</dbReference>
<dbReference type="InterPro" id="IPR029063">
    <property type="entry name" value="SAM-dependent_MTases_sf"/>
</dbReference>
<comment type="subcellular location">
    <subcellularLocation>
        <location evidence="6">Cytoplasm</location>
    </subcellularLocation>
</comment>
<dbReference type="PANTHER" id="PTHR43648">
    <property type="entry name" value="ELECTRON TRANSFER FLAVOPROTEIN BETA SUBUNIT LYSINE METHYLTRANSFERASE"/>
    <property type="match status" value="1"/>
</dbReference>
<comment type="catalytic activity">
    <reaction evidence="6">
        <text>L-lysyl-[protein] + 3 S-adenosyl-L-methionine = N(6),N(6),N(6)-trimethyl-L-lysyl-[protein] + 3 S-adenosyl-L-homocysteine + 3 H(+)</text>
        <dbReference type="Rhea" id="RHEA:54192"/>
        <dbReference type="Rhea" id="RHEA-COMP:9752"/>
        <dbReference type="Rhea" id="RHEA-COMP:13826"/>
        <dbReference type="ChEBI" id="CHEBI:15378"/>
        <dbReference type="ChEBI" id="CHEBI:29969"/>
        <dbReference type="ChEBI" id="CHEBI:57856"/>
        <dbReference type="ChEBI" id="CHEBI:59789"/>
        <dbReference type="ChEBI" id="CHEBI:61961"/>
    </reaction>
</comment>
<evidence type="ECO:0000256" key="5">
    <source>
        <dbReference type="ARBA" id="ARBA00022691"/>
    </source>
</evidence>
<dbReference type="InterPro" id="IPR004498">
    <property type="entry name" value="Ribosomal_PrmA_MeTrfase"/>
</dbReference>
<organism evidence="7 8">
    <name type="scientific">Lihuaxuella thermophila</name>
    <dbReference type="NCBI Taxonomy" id="1173111"/>
    <lineage>
        <taxon>Bacteria</taxon>
        <taxon>Bacillati</taxon>
        <taxon>Bacillota</taxon>
        <taxon>Bacilli</taxon>
        <taxon>Bacillales</taxon>
        <taxon>Thermoactinomycetaceae</taxon>
        <taxon>Lihuaxuella</taxon>
    </lineage>
</organism>
<dbReference type="STRING" id="1173111.SAMN05444955_10571"/>
<evidence type="ECO:0000256" key="6">
    <source>
        <dbReference type="HAMAP-Rule" id="MF_00735"/>
    </source>
</evidence>
<keyword evidence="7" id="KW-0687">Ribonucleoprotein</keyword>
<evidence type="ECO:0000256" key="1">
    <source>
        <dbReference type="ARBA" id="ARBA00009741"/>
    </source>
</evidence>
<name>A0A1H8DC14_9BACL</name>
<evidence type="ECO:0000256" key="4">
    <source>
        <dbReference type="ARBA" id="ARBA00022679"/>
    </source>
</evidence>
<protein>
    <recommendedName>
        <fullName evidence="6">Ribosomal protein L11 methyltransferase</fullName>
        <shortName evidence="6">L11 Mtase</shortName>
        <ecNumber evidence="6">2.1.1.-</ecNumber>
    </recommendedName>
</protein>
<feature type="binding site" evidence="6">
    <location>
        <position position="185"/>
    </location>
    <ligand>
        <name>S-adenosyl-L-methionine</name>
        <dbReference type="ChEBI" id="CHEBI:59789"/>
    </ligand>
</feature>
<evidence type="ECO:0000256" key="3">
    <source>
        <dbReference type="ARBA" id="ARBA00022603"/>
    </source>
</evidence>
<dbReference type="InterPro" id="IPR050078">
    <property type="entry name" value="Ribosomal_L11_MeTrfase_PrmA"/>
</dbReference>
<dbReference type="Proteomes" id="UP000199695">
    <property type="component" value="Unassembled WGS sequence"/>
</dbReference>
<dbReference type="Gene3D" id="3.40.50.150">
    <property type="entry name" value="Vaccinia Virus protein VP39"/>
    <property type="match status" value="1"/>
</dbReference>
<dbReference type="GO" id="GO:0032259">
    <property type="term" value="P:methylation"/>
    <property type="evidence" value="ECO:0007669"/>
    <property type="project" value="UniProtKB-KW"/>
</dbReference>
<keyword evidence="3 6" id="KW-0489">Methyltransferase</keyword>
<gene>
    <name evidence="6" type="primary">prmA</name>
    <name evidence="7" type="ORF">SAMN05444955_10571</name>
</gene>
<accession>A0A1H8DC14</accession>
<sequence>MAFTTERANQPVFLYLKGGSVLNWIEVNIHTSHEAVEAVSHLLQELGADGVVIEDPEVLGRKWETSYGEIIELSKEDYPEQGVRVKGYLSELKLEDPKALVARLQTEMQQLKTYGIDPEPAVVETKVVDEESWANEWKKYYKPVKVTERLTVKPTWEEYTAESDQEKIIELDPGMAFGTGTHPTTKLSMRLMEKYMAPGMRVIDVGCGSGILSIAAAKLGAKQVLAVDLDPLAVVSTENNVKQNGVQEVVTAREGDLLKGVAERAECVVANILAEIILLFAHELPRVLTPGGIFIASGIIEEKAEQVAAALEQFGLEVLETIDEERWVAIAAKKW</sequence>
<comment type="similarity">
    <text evidence="1 6">Belongs to the methyltransferase superfamily. PrmA family.</text>
</comment>
<dbReference type="SUPFAM" id="SSF53335">
    <property type="entry name" value="S-adenosyl-L-methionine-dependent methyltransferases"/>
    <property type="match status" value="1"/>
</dbReference>
<dbReference type="NCBIfam" id="TIGR00406">
    <property type="entry name" value="prmA"/>
    <property type="match status" value="1"/>
</dbReference>
<feature type="binding site" evidence="6">
    <location>
        <position position="228"/>
    </location>
    <ligand>
        <name>S-adenosyl-L-methionine</name>
        <dbReference type="ChEBI" id="CHEBI:59789"/>
    </ligand>
</feature>
<dbReference type="PANTHER" id="PTHR43648:SF1">
    <property type="entry name" value="ELECTRON TRANSFER FLAVOPROTEIN BETA SUBUNIT LYSINE METHYLTRANSFERASE"/>
    <property type="match status" value="1"/>
</dbReference>
<keyword evidence="5 6" id="KW-0949">S-adenosyl-L-methionine</keyword>
<keyword evidence="2 6" id="KW-0963">Cytoplasm</keyword>
<evidence type="ECO:0000313" key="8">
    <source>
        <dbReference type="Proteomes" id="UP000199695"/>
    </source>
</evidence>
<dbReference type="HAMAP" id="MF_00735">
    <property type="entry name" value="Methyltr_PrmA"/>
    <property type="match status" value="1"/>
</dbReference>
<feature type="binding site" evidence="6">
    <location>
        <position position="271"/>
    </location>
    <ligand>
        <name>S-adenosyl-L-methionine</name>
        <dbReference type="ChEBI" id="CHEBI:59789"/>
    </ligand>
</feature>
<feature type="binding site" evidence="6">
    <location>
        <position position="206"/>
    </location>
    <ligand>
        <name>S-adenosyl-L-methionine</name>
        <dbReference type="ChEBI" id="CHEBI:59789"/>
    </ligand>
</feature>
<evidence type="ECO:0000313" key="7">
    <source>
        <dbReference type="EMBL" id="SEN04027.1"/>
    </source>
</evidence>
<dbReference type="AlphaFoldDB" id="A0A1H8DC14"/>
<dbReference type="Pfam" id="PF06325">
    <property type="entry name" value="PrmA"/>
    <property type="match status" value="1"/>
</dbReference>
<dbReference type="GO" id="GO:0005840">
    <property type="term" value="C:ribosome"/>
    <property type="evidence" value="ECO:0007669"/>
    <property type="project" value="UniProtKB-KW"/>
</dbReference>
<dbReference type="EC" id="2.1.1.-" evidence="6"/>
<reference evidence="7 8" key="1">
    <citation type="submission" date="2016-10" db="EMBL/GenBank/DDBJ databases">
        <authorList>
            <person name="de Groot N.N."/>
        </authorList>
    </citation>
    <scope>NUCLEOTIDE SEQUENCE [LARGE SCALE GENOMIC DNA]</scope>
    <source>
        <strain evidence="7 8">DSM 46701</strain>
    </source>
</reference>
<keyword evidence="7" id="KW-0689">Ribosomal protein</keyword>
<dbReference type="EMBL" id="FOCQ01000005">
    <property type="protein sequence ID" value="SEN04027.1"/>
    <property type="molecule type" value="Genomic_DNA"/>
</dbReference>
<dbReference type="CDD" id="cd02440">
    <property type="entry name" value="AdoMet_MTases"/>
    <property type="match status" value="1"/>
</dbReference>
<keyword evidence="4 6" id="KW-0808">Transferase</keyword>
<evidence type="ECO:0000256" key="2">
    <source>
        <dbReference type="ARBA" id="ARBA00022490"/>
    </source>
</evidence>
<comment type="function">
    <text evidence="6">Methylates ribosomal protein L11.</text>
</comment>
<dbReference type="GO" id="GO:0016279">
    <property type="term" value="F:protein-lysine N-methyltransferase activity"/>
    <property type="evidence" value="ECO:0007669"/>
    <property type="project" value="RHEA"/>
</dbReference>
<keyword evidence="8" id="KW-1185">Reference proteome</keyword>